<evidence type="ECO:0000256" key="5">
    <source>
        <dbReference type="ARBA" id="ARBA00023136"/>
    </source>
</evidence>
<keyword evidence="5 7" id="KW-0472">Membrane</keyword>
<proteinExistence type="inferred from homology"/>
<feature type="transmembrane region" description="Helical" evidence="7">
    <location>
        <begin position="60"/>
        <end position="82"/>
    </location>
</feature>
<feature type="transmembrane region" description="Helical" evidence="7">
    <location>
        <begin position="178"/>
        <end position="198"/>
    </location>
</feature>
<accession>A0A803TW98</accession>
<sequence length="271" mass="31659">MTKTMENRIFNHSHASVMGSFLGHTVTGLSFLLLGFIWAIKHPLRFLGRKSKYSLQIENLIYWVELLEWGGVAIVCSSGALLEQCLLEGPCFQLYNEATHRWMFLNLWQHSTMHAFFAMAGVVGVLTRCKFQIPVGLDHLLFSLALFNEGKCAFHGKTKFASMGFGRRYPMFSRRSRIFVLIYARFTYPGCFILYILFEVWFRNNPILELFRTSMFITQGTWLWQIAFLLWGTSSWDHNDPETYVFMAICYSWHYGSVILFLAFTYGIVYW</sequence>
<dbReference type="PANTHER" id="PTHR16007">
    <property type="entry name" value="EPIDIDYMAL MEMBRANE PROTEIN E9-RELATED"/>
    <property type="match status" value="1"/>
</dbReference>
<dbReference type="PANTHER" id="PTHR16007:SF59">
    <property type="entry name" value="TRANSMEMBRANE PROTEIN 45B"/>
    <property type="match status" value="1"/>
</dbReference>
<name>A0A803TW98_ANOCA</name>
<dbReference type="InterPro" id="IPR042127">
    <property type="entry name" value="TMEM45"/>
</dbReference>
<feature type="transmembrane region" description="Helical" evidence="7">
    <location>
        <begin position="20"/>
        <end position="40"/>
    </location>
</feature>
<dbReference type="Pfam" id="PF04819">
    <property type="entry name" value="DUF716"/>
    <property type="match status" value="1"/>
</dbReference>
<protein>
    <recommendedName>
        <fullName evidence="6">Transmembrane protein 45B</fullName>
    </recommendedName>
</protein>
<evidence type="ECO:0000256" key="2">
    <source>
        <dbReference type="ARBA" id="ARBA00006948"/>
    </source>
</evidence>
<evidence type="ECO:0000256" key="6">
    <source>
        <dbReference type="ARBA" id="ARBA00039264"/>
    </source>
</evidence>
<dbReference type="AlphaFoldDB" id="A0A803TW98"/>
<evidence type="ECO:0000313" key="9">
    <source>
        <dbReference type="Proteomes" id="UP000001646"/>
    </source>
</evidence>
<reference evidence="8" key="2">
    <citation type="submission" date="2025-08" db="UniProtKB">
        <authorList>
            <consortium name="Ensembl"/>
        </authorList>
    </citation>
    <scope>IDENTIFICATION</scope>
</reference>
<evidence type="ECO:0000313" key="8">
    <source>
        <dbReference type="Ensembl" id="ENSACAP00000039488.1"/>
    </source>
</evidence>
<evidence type="ECO:0000256" key="7">
    <source>
        <dbReference type="SAM" id="Phobius"/>
    </source>
</evidence>
<feature type="transmembrane region" description="Helical" evidence="7">
    <location>
        <begin position="244"/>
        <end position="269"/>
    </location>
</feature>
<keyword evidence="3 7" id="KW-0812">Transmembrane</keyword>
<comment type="subcellular location">
    <subcellularLocation>
        <location evidence="1">Membrane</location>
        <topology evidence="1">Multi-pass membrane protein</topology>
    </subcellularLocation>
</comment>
<dbReference type="GeneTree" id="ENSGT00940000157181"/>
<dbReference type="InParanoid" id="A0A803TW98"/>
<dbReference type="GO" id="GO:0016020">
    <property type="term" value="C:membrane"/>
    <property type="evidence" value="ECO:0007669"/>
    <property type="project" value="UniProtKB-SubCell"/>
</dbReference>
<evidence type="ECO:0000256" key="3">
    <source>
        <dbReference type="ARBA" id="ARBA00022692"/>
    </source>
</evidence>
<evidence type="ECO:0000256" key="4">
    <source>
        <dbReference type="ARBA" id="ARBA00022989"/>
    </source>
</evidence>
<keyword evidence="9" id="KW-1185">Reference proteome</keyword>
<reference evidence="8" key="3">
    <citation type="submission" date="2025-09" db="UniProtKB">
        <authorList>
            <consortium name="Ensembl"/>
        </authorList>
    </citation>
    <scope>IDENTIFICATION</scope>
</reference>
<dbReference type="Ensembl" id="ENSACAT00000051280.1">
    <property type="protein sequence ID" value="ENSACAP00000039488.1"/>
    <property type="gene ID" value="ENSACAG00000036410.1"/>
</dbReference>
<feature type="transmembrane region" description="Helical" evidence="7">
    <location>
        <begin position="210"/>
        <end position="232"/>
    </location>
</feature>
<keyword evidence="4 7" id="KW-1133">Transmembrane helix</keyword>
<evidence type="ECO:0000256" key="1">
    <source>
        <dbReference type="ARBA" id="ARBA00004141"/>
    </source>
</evidence>
<dbReference type="Proteomes" id="UP000001646">
    <property type="component" value="Unplaced"/>
</dbReference>
<dbReference type="InterPro" id="IPR006904">
    <property type="entry name" value="DUF716"/>
</dbReference>
<reference evidence="8" key="1">
    <citation type="submission" date="2009-12" db="EMBL/GenBank/DDBJ databases">
        <title>The Genome Sequence of Anolis carolinensis (Green Anole Lizard).</title>
        <authorList>
            <consortium name="The Genome Sequencing Platform"/>
            <person name="Di Palma F."/>
            <person name="Alfoldi J."/>
            <person name="Heiman D."/>
            <person name="Young S."/>
            <person name="Grabherr M."/>
            <person name="Johnson J."/>
            <person name="Lander E.S."/>
            <person name="Lindblad-Toh K."/>
        </authorList>
    </citation>
    <scope>NUCLEOTIDE SEQUENCE [LARGE SCALE GENOMIC DNA]</scope>
    <source>
        <strain evidence="8">JBL SC #1</strain>
    </source>
</reference>
<organism evidence="8 9">
    <name type="scientific">Anolis carolinensis</name>
    <name type="common">Green anole</name>
    <name type="synonym">American chameleon</name>
    <dbReference type="NCBI Taxonomy" id="28377"/>
    <lineage>
        <taxon>Eukaryota</taxon>
        <taxon>Metazoa</taxon>
        <taxon>Chordata</taxon>
        <taxon>Craniata</taxon>
        <taxon>Vertebrata</taxon>
        <taxon>Euteleostomi</taxon>
        <taxon>Lepidosauria</taxon>
        <taxon>Squamata</taxon>
        <taxon>Bifurcata</taxon>
        <taxon>Unidentata</taxon>
        <taxon>Episquamata</taxon>
        <taxon>Toxicofera</taxon>
        <taxon>Iguania</taxon>
        <taxon>Dactyloidae</taxon>
        <taxon>Anolis</taxon>
    </lineage>
</organism>
<comment type="similarity">
    <text evidence="2">Belongs to the TMEM45 family.</text>
</comment>